<dbReference type="RefSeq" id="WP_347690946.1">
    <property type="nucleotide sequence ID" value="NZ_JBDPZN010000015.1"/>
</dbReference>
<dbReference type="InterPro" id="IPR036249">
    <property type="entry name" value="Thioredoxin-like_sf"/>
</dbReference>
<keyword evidence="3" id="KW-1185">Reference proteome</keyword>
<feature type="signal peptide" evidence="1">
    <location>
        <begin position="1"/>
        <end position="23"/>
    </location>
</feature>
<protein>
    <submittedName>
        <fullName evidence="2">Conjugal transfer protein TraF</fullName>
    </submittedName>
</protein>
<dbReference type="Proteomes" id="UP001477278">
    <property type="component" value="Unassembled WGS sequence"/>
</dbReference>
<dbReference type="Pfam" id="PF13728">
    <property type="entry name" value="TraF"/>
    <property type="match status" value="1"/>
</dbReference>
<dbReference type="SUPFAM" id="SSF52833">
    <property type="entry name" value="Thioredoxin-like"/>
    <property type="match status" value="1"/>
</dbReference>
<accession>A0ABV0FUK6</accession>
<dbReference type="Gene3D" id="3.40.30.10">
    <property type="entry name" value="Glutaredoxin"/>
    <property type="match status" value="1"/>
</dbReference>
<name>A0ABV0FUK6_9GAMM</name>
<proteinExistence type="predicted"/>
<keyword evidence="1" id="KW-0732">Signal</keyword>
<gene>
    <name evidence="2" type="primary">traF</name>
    <name evidence="2" type="ORF">ABHN84_19845</name>
</gene>
<feature type="chain" id="PRO_5046160268" evidence="1">
    <location>
        <begin position="24"/>
        <end position="324"/>
    </location>
</feature>
<dbReference type="EMBL" id="JBDPZN010000015">
    <property type="protein sequence ID" value="MEO3684518.1"/>
    <property type="molecule type" value="Genomic_DNA"/>
</dbReference>
<comment type="caution">
    <text evidence="2">The sequence shown here is derived from an EMBL/GenBank/DDBJ whole genome shotgun (WGS) entry which is preliminary data.</text>
</comment>
<evidence type="ECO:0000313" key="3">
    <source>
        <dbReference type="Proteomes" id="UP001477278"/>
    </source>
</evidence>
<dbReference type="CDD" id="cd02966">
    <property type="entry name" value="TlpA_like_family"/>
    <property type="match status" value="1"/>
</dbReference>
<dbReference type="InterPro" id="IPR039555">
    <property type="entry name" value="TraF/TrbB"/>
</dbReference>
<sequence length="324" mass="36729">MNTVISKIFIPFLFLSLSFQCLAGDDFYEQSQRGWFWHEAPPEVVEPEELEPESPPEKPEEKMVNIDVKWIKKNLPILQNKAIENPTTENLGAFYAAQRLMLDYSSNFANKSGDFFRKEANWLSEDHRRPTESFMLNRFKSDLLKAQEPVIKKVATQAGIWFFFSSSCPYCLKQLPLIQYLSKEYNINVLYISLDGGSIPGIPDDKVVIDVVGKATSQFNVTVTPTTYLVSNDASKFELLSNGVSALPKIQNALVQIAHKFDWINDDEYKSVQAVRRSNVLDSGLLQIKESELNNSEFLYNALQSRVDLSISPIGTPISLGIKK</sequence>
<evidence type="ECO:0000313" key="2">
    <source>
        <dbReference type="EMBL" id="MEO3684518.1"/>
    </source>
</evidence>
<evidence type="ECO:0000256" key="1">
    <source>
        <dbReference type="SAM" id="SignalP"/>
    </source>
</evidence>
<organism evidence="2 3">
    <name type="scientific">Shewanella vesiculosa</name>
    <dbReference type="NCBI Taxonomy" id="518738"/>
    <lineage>
        <taxon>Bacteria</taxon>
        <taxon>Pseudomonadati</taxon>
        <taxon>Pseudomonadota</taxon>
        <taxon>Gammaproteobacteria</taxon>
        <taxon>Alteromonadales</taxon>
        <taxon>Shewanellaceae</taxon>
        <taxon>Shewanella</taxon>
    </lineage>
</organism>
<reference evidence="2 3" key="1">
    <citation type="submission" date="2024-05" db="EMBL/GenBank/DDBJ databases">
        <title>Genome sequencing of Marine Estuary Bacteria, Shewanella vesiculosa and S. baltica, and Pseudomonas syringae.</title>
        <authorList>
            <person name="Gurung A."/>
            <person name="Maclea K.S."/>
        </authorList>
    </citation>
    <scope>NUCLEOTIDE SEQUENCE [LARGE SCALE GENOMIC DNA]</scope>
    <source>
        <strain evidence="2 3">1A</strain>
    </source>
</reference>